<comment type="caution">
    <text evidence="13">The sequence shown here is derived from an EMBL/GenBank/DDBJ whole genome shotgun (WGS) entry which is preliminary data.</text>
</comment>
<dbReference type="SMART" id="SM00900">
    <property type="entry name" value="FMN_bind"/>
    <property type="match status" value="1"/>
</dbReference>
<sequence length="700" mass="72403">MKKKLLAFVLCLAMVFSLAACTTGTTEPSGTPSASPEGTEATGGVSGTFTGSSAGMQGTITVEMTVENGVITNVELTECHESAGVCDVALERIPQQIVEHQTTTLDTVTGATFASRGIMMAAEKAAEAAGLDMDALDANAYSAQPGEAETWDADVLVVGGGGAGFSAAISAAQDGAKVILIEKSSFLGGNTMMAGGAYNAVDPEAQANMILTEAQKNTLDGYLALDPSDPALKLDVFPEWAEVLKQLQQDITDFYAANEGKTPGVDMPGFDSVSLHMWHIYTGGLREMNDGTWIASDIDLARTLAESALDTFSWLSSIGVDATVGADAGASMFTVLGAMWPRTHPVTSSTALVEALEAAAEAEGVEIYTETAATALLTDDTGRVVGAQAEQADGTEITINTTKGVVLACGGYCANPAMVKEYDKYWGDDLSDHTLTTNVGTNEGDGIVMATAIGADVTGLEVAQMMPSSSPLKGTMTDGIWGDASEQLWIDGNGNRFVDEYAERDVLAKASLALDNGIFYIVYAGPADENGVCKGATLETPGMGGTVADMVEGGHIWYGETLAELAEASATSAGGAAPAFTEEALRNVIETYNSYVENQEDPDFHKEVLSGAIDLDYIESTEGVGICISPRKASLHHTMGGLVIDTNACVLDTEGNAIPGLWAAGEVTGGVHAGNRLGGNAEADIFTFGQIAGHSAAAAE</sequence>
<reference evidence="13 14" key="1">
    <citation type="submission" date="2007-04" db="EMBL/GenBank/DDBJ databases">
        <authorList>
            <person name="Fulton L."/>
            <person name="Clifton S."/>
            <person name="Fulton B."/>
            <person name="Xu J."/>
            <person name="Minx P."/>
            <person name="Pepin K.H."/>
            <person name="Johnson M."/>
            <person name="Thiruvilangam P."/>
            <person name="Bhonagiri V."/>
            <person name="Nash W.E."/>
            <person name="Mardis E.R."/>
            <person name="Wilson R.K."/>
        </authorList>
    </citation>
    <scope>NUCLEOTIDE SEQUENCE [LARGE SCALE GENOMIC DNA]</scope>
    <source>
        <strain evidence="13 14">ATCC 29799</strain>
    </source>
</reference>
<feature type="signal peptide" evidence="11">
    <location>
        <begin position="1"/>
        <end position="19"/>
    </location>
</feature>
<dbReference type="Gene3D" id="3.50.50.60">
    <property type="entry name" value="FAD/NAD(P)-binding domain"/>
    <property type="match status" value="2"/>
</dbReference>
<dbReference type="Gene3D" id="3.90.700.10">
    <property type="entry name" value="Succinate dehydrogenase/fumarate reductase flavoprotein, catalytic domain"/>
    <property type="match status" value="1"/>
</dbReference>
<evidence type="ECO:0000313" key="14">
    <source>
        <dbReference type="Proteomes" id="UP000003639"/>
    </source>
</evidence>
<feature type="chain" id="PRO_5002700307" description="Urocanate reductase" evidence="11">
    <location>
        <begin position="20"/>
        <end position="700"/>
    </location>
</feature>
<keyword evidence="14" id="KW-1185">Reference proteome</keyword>
<gene>
    <name evidence="13" type="ORF">BACCAP_01396</name>
</gene>
<evidence type="ECO:0000256" key="1">
    <source>
        <dbReference type="ARBA" id="ARBA00001917"/>
    </source>
</evidence>
<feature type="region of interest" description="Disordered" evidence="10">
    <location>
        <begin position="25"/>
        <end position="54"/>
    </location>
</feature>
<dbReference type="GO" id="GO:0033765">
    <property type="term" value="F:steroid dehydrogenase activity, acting on the CH-CH group of donors"/>
    <property type="evidence" value="ECO:0007669"/>
    <property type="project" value="UniProtKB-ARBA"/>
</dbReference>
<evidence type="ECO:0000256" key="8">
    <source>
        <dbReference type="ARBA" id="ARBA00023002"/>
    </source>
</evidence>
<dbReference type="PANTHER" id="PTHR43400:SF7">
    <property type="entry name" value="FAD-DEPENDENT OXIDOREDUCTASE 2 FAD BINDING DOMAIN-CONTAINING PROTEIN"/>
    <property type="match status" value="1"/>
</dbReference>
<dbReference type="Pfam" id="PF04205">
    <property type="entry name" value="FMN_bind"/>
    <property type="match status" value="1"/>
</dbReference>
<evidence type="ECO:0000256" key="10">
    <source>
        <dbReference type="SAM" id="MobiDB-lite"/>
    </source>
</evidence>
<dbReference type="SUPFAM" id="SSF51905">
    <property type="entry name" value="FAD/NAD(P)-binding domain"/>
    <property type="match status" value="1"/>
</dbReference>
<dbReference type="eggNOG" id="COG1053">
    <property type="taxonomic scope" value="Bacteria"/>
</dbReference>
<keyword evidence="7" id="KW-0274">FAD</keyword>
<dbReference type="OrthoDB" id="9806724at2"/>
<dbReference type="RefSeq" id="WP_006571944.1">
    <property type="nucleotide sequence ID" value="NZ_AAXG02000010.1"/>
</dbReference>
<comment type="similarity">
    <text evidence="3">Belongs to the FAD-dependent oxidoreductase 2 family. FRD/SDH subfamily.</text>
</comment>
<evidence type="ECO:0000259" key="12">
    <source>
        <dbReference type="SMART" id="SM00900"/>
    </source>
</evidence>
<evidence type="ECO:0000256" key="11">
    <source>
        <dbReference type="SAM" id="SignalP"/>
    </source>
</evidence>
<dbReference type="PANTHER" id="PTHR43400">
    <property type="entry name" value="FUMARATE REDUCTASE"/>
    <property type="match status" value="1"/>
</dbReference>
<dbReference type="GO" id="GO:0010181">
    <property type="term" value="F:FMN binding"/>
    <property type="evidence" value="ECO:0007669"/>
    <property type="project" value="InterPro"/>
</dbReference>
<dbReference type="InterPro" id="IPR036188">
    <property type="entry name" value="FAD/NAD-bd_sf"/>
</dbReference>
<accession>A6NT67</accession>
<dbReference type="eggNOG" id="COG3976">
    <property type="taxonomic scope" value="Bacteria"/>
</dbReference>
<evidence type="ECO:0000313" key="13">
    <source>
        <dbReference type="EMBL" id="EDN00630.1"/>
    </source>
</evidence>
<dbReference type="GO" id="GO:0016020">
    <property type="term" value="C:membrane"/>
    <property type="evidence" value="ECO:0007669"/>
    <property type="project" value="InterPro"/>
</dbReference>
<proteinExistence type="inferred from homology"/>
<dbReference type="Gene3D" id="3.90.1010.20">
    <property type="match status" value="1"/>
</dbReference>
<comment type="cofactor">
    <cofactor evidence="1">
        <name>FMN</name>
        <dbReference type="ChEBI" id="CHEBI:58210"/>
    </cofactor>
</comment>
<keyword evidence="8" id="KW-0560">Oxidoreductase</keyword>
<evidence type="ECO:0000256" key="5">
    <source>
        <dbReference type="ARBA" id="ARBA00015872"/>
    </source>
</evidence>
<protein>
    <recommendedName>
        <fullName evidence="5">Urocanate reductase</fullName>
        <ecNumber evidence="4">1.3.99.33</ecNumber>
    </recommendedName>
</protein>
<evidence type="ECO:0000256" key="3">
    <source>
        <dbReference type="ARBA" id="ARBA00008040"/>
    </source>
</evidence>
<name>A6NT67_9FIRM</name>
<dbReference type="SUPFAM" id="SSF56425">
    <property type="entry name" value="Succinate dehydrogenase/fumarate reductase flavoprotein, catalytic domain"/>
    <property type="match status" value="1"/>
</dbReference>
<organism evidence="13 14">
    <name type="scientific">Pseudoflavonifractor capillosus ATCC 29799</name>
    <dbReference type="NCBI Taxonomy" id="411467"/>
    <lineage>
        <taxon>Bacteria</taxon>
        <taxon>Bacillati</taxon>
        <taxon>Bacillota</taxon>
        <taxon>Clostridia</taxon>
        <taxon>Eubacteriales</taxon>
        <taxon>Oscillospiraceae</taxon>
        <taxon>Pseudoflavonifractor</taxon>
    </lineage>
</organism>
<dbReference type="EMBL" id="AAXG02000010">
    <property type="protein sequence ID" value="EDN00630.1"/>
    <property type="molecule type" value="Genomic_DNA"/>
</dbReference>
<dbReference type="Proteomes" id="UP000003639">
    <property type="component" value="Unassembled WGS sequence"/>
</dbReference>
<evidence type="ECO:0000256" key="6">
    <source>
        <dbReference type="ARBA" id="ARBA00022630"/>
    </source>
</evidence>
<dbReference type="PROSITE" id="PS51257">
    <property type="entry name" value="PROKAR_LIPOPROTEIN"/>
    <property type="match status" value="1"/>
</dbReference>
<keyword evidence="11" id="KW-0732">Signal</keyword>
<dbReference type="InterPro" id="IPR007329">
    <property type="entry name" value="FMN-bd"/>
</dbReference>
<feature type="domain" description="FMN-binding" evidence="12">
    <location>
        <begin position="55"/>
        <end position="129"/>
    </location>
</feature>
<comment type="cofactor">
    <cofactor evidence="2">
        <name>FAD</name>
        <dbReference type="ChEBI" id="CHEBI:57692"/>
    </cofactor>
</comment>
<dbReference type="EC" id="1.3.99.33" evidence="4"/>
<evidence type="ECO:0000256" key="4">
    <source>
        <dbReference type="ARBA" id="ARBA00013137"/>
    </source>
</evidence>
<evidence type="ECO:0000256" key="7">
    <source>
        <dbReference type="ARBA" id="ARBA00022827"/>
    </source>
</evidence>
<evidence type="ECO:0000256" key="9">
    <source>
        <dbReference type="ARBA" id="ARBA00049922"/>
    </source>
</evidence>
<dbReference type="AlphaFoldDB" id="A6NT67"/>
<dbReference type="InterPro" id="IPR003953">
    <property type="entry name" value="FAD-dep_OxRdtase_2_FAD-bd"/>
</dbReference>
<dbReference type="Pfam" id="PF00890">
    <property type="entry name" value="FAD_binding_2"/>
    <property type="match status" value="1"/>
</dbReference>
<dbReference type="STRING" id="411467.BACCAP_01396"/>
<dbReference type="InterPro" id="IPR050315">
    <property type="entry name" value="FAD-oxidoreductase_2"/>
</dbReference>
<evidence type="ECO:0000256" key="2">
    <source>
        <dbReference type="ARBA" id="ARBA00001974"/>
    </source>
</evidence>
<comment type="catalytic activity">
    <reaction evidence="9">
        <text>dihydrourocanate + A = urocanate + AH2</text>
        <dbReference type="Rhea" id="RHEA:36059"/>
        <dbReference type="ChEBI" id="CHEBI:13193"/>
        <dbReference type="ChEBI" id="CHEBI:17499"/>
        <dbReference type="ChEBI" id="CHEBI:27247"/>
        <dbReference type="ChEBI" id="CHEBI:72991"/>
        <dbReference type="EC" id="1.3.99.33"/>
    </reaction>
</comment>
<reference evidence="13 14" key="2">
    <citation type="submission" date="2007-06" db="EMBL/GenBank/DDBJ databases">
        <title>Draft genome sequence of Pseudoflavonifractor capillosus ATCC 29799.</title>
        <authorList>
            <person name="Sudarsanam P."/>
            <person name="Ley R."/>
            <person name="Guruge J."/>
            <person name="Turnbaugh P.J."/>
            <person name="Mahowald M."/>
            <person name="Liep D."/>
            <person name="Gordon J."/>
        </authorList>
    </citation>
    <scope>NUCLEOTIDE SEQUENCE [LARGE SCALE GENOMIC DNA]</scope>
    <source>
        <strain evidence="13 14">ATCC 29799</strain>
    </source>
</reference>
<keyword evidence="6" id="KW-0285">Flavoprotein</keyword>
<dbReference type="InterPro" id="IPR027477">
    <property type="entry name" value="Succ_DH/fumarate_Rdtase_cat_sf"/>
</dbReference>